<dbReference type="EMBL" id="BK014878">
    <property type="protein sequence ID" value="DAD80068.1"/>
    <property type="molecule type" value="Genomic_DNA"/>
</dbReference>
<reference evidence="2" key="1">
    <citation type="journal article" date="2021" name="Proc. Natl. Acad. Sci. U.S.A.">
        <title>A Catalog of Tens of Thousands of Viruses from Human Metagenomes Reveals Hidden Associations with Chronic Diseases.</title>
        <authorList>
            <person name="Tisza M.J."/>
            <person name="Buck C.B."/>
        </authorList>
    </citation>
    <scope>NUCLEOTIDE SEQUENCE</scope>
    <source>
        <strain evidence="2">Cti6f5</strain>
    </source>
</reference>
<evidence type="ECO:0000313" key="2">
    <source>
        <dbReference type="EMBL" id="DAD80068.1"/>
    </source>
</evidence>
<protein>
    <submittedName>
        <fullName evidence="2">Uncharacterized protein</fullName>
    </submittedName>
</protein>
<name>A0A8S5MCW8_9CAUD</name>
<evidence type="ECO:0000256" key="1">
    <source>
        <dbReference type="SAM" id="MobiDB-lite"/>
    </source>
</evidence>
<feature type="compositionally biased region" description="Basic and acidic residues" evidence="1">
    <location>
        <begin position="62"/>
        <end position="80"/>
    </location>
</feature>
<feature type="region of interest" description="Disordered" evidence="1">
    <location>
        <begin position="55"/>
        <end position="80"/>
    </location>
</feature>
<organism evidence="2">
    <name type="scientific">Siphoviridae sp. cti6f5</name>
    <dbReference type="NCBI Taxonomy" id="2826430"/>
    <lineage>
        <taxon>Viruses</taxon>
        <taxon>Duplodnaviria</taxon>
        <taxon>Heunggongvirae</taxon>
        <taxon>Uroviricota</taxon>
        <taxon>Caudoviricetes</taxon>
    </lineage>
</organism>
<accession>A0A8S5MCW8</accession>
<proteinExistence type="predicted"/>
<sequence>MVKVKALQVFEDLYTGTVYKPGDVLEITKARYDEFKKNLSIYGGEFLELVEEETAPVEAAETETKEEVKEAPVEETDEAK</sequence>